<keyword evidence="6" id="KW-1185">Reference proteome</keyword>
<feature type="domain" description="Zn(2)-C6 fungal-type" evidence="4">
    <location>
        <begin position="51"/>
        <end position="81"/>
    </location>
</feature>
<feature type="compositionally biased region" description="Polar residues" evidence="3">
    <location>
        <begin position="171"/>
        <end position="183"/>
    </location>
</feature>
<keyword evidence="2" id="KW-0539">Nucleus</keyword>
<gene>
    <name evidence="5" type="ORF">GOMPHAMPRED_001914</name>
</gene>
<dbReference type="PANTHER" id="PTHR37534:SF40">
    <property type="entry name" value="ZN(2)-C6 FUNGAL-TYPE DOMAIN-CONTAINING PROTEIN"/>
    <property type="match status" value="1"/>
</dbReference>
<organism evidence="5 6">
    <name type="scientific">Gomphillus americanus</name>
    <dbReference type="NCBI Taxonomy" id="1940652"/>
    <lineage>
        <taxon>Eukaryota</taxon>
        <taxon>Fungi</taxon>
        <taxon>Dikarya</taxon>
        <taxon>Ascomycota</taxon>
        <taxon>Pezizomycotina</taxon>
        <taxon>Lecanoromycetes</taxon>
        <taxon>OSLEUM clade</taxon>
        <taxon>Ostropomycetidae</taxon>
        <taxon>Ostropales</taxon>
        <taxon>Graphidaceae</taxon>
        <taxon>Gomphilloideae</taxon>
        <taxon>Gomphillus</taxon>
    </lineage>
</organism>
<accession>A0A8H3F8F2</accession>
<proteinExistence type="predicted"/>
<comment type="subcellular location">
    <subcellularLocation>
        <location evidence="1">Nucleus</location>
    </subcellularLocation>
</comment>
<evidence type="ECO:0000259" key="4">
    <source>
        <dbReference type="PROSITE" id="PS50048"/>
    </source>
</evidence>
<dbReference type="GO" id="GO:0000981">
    <property type="term" value="F:DNA-binding transcription factor activity, RNA polymerase II-specific"/>
    <property type="evidence" value="ECO:0007669"/>
    <property type="project" value="InterPro"/>
</dbReference>
<feature type="compositionally biased region" description="Low complexity" evidence="3">
    <location>
        <begin position="26"/>
        <end position="40"/>
    </location>
</feature>
<evidence type="ECO:0000256" key="1">
    <source>
        <dbReference type="ARBA" id="ARBA00004123"/>
    </source>
</evidence>
<dbReference type="InterPro" id="IPR021858">
    <property type="entry name" value="Fun_TF"/>
</dbReference>
<dbReference type="GO" id="GO:0000976">
    <property type="term" value="F:transcription cis-regulatory region binding"/>
    <property type="evidence" value="ECO:0007669"/>
    <property type="project" value="TreeGrafter"/>
</dbReference>
<dbReference type="CDD" id="cd00067">
    <property type="entry name" value="GAL4"/>
    <property type="match status" value="1"/>
</dbReference>
<comment type="caution">
    <text evidence="5">The sequence shown here is derived from an EMBL/GenBank/DDBJ whole genome shotgun (WGS) entry which is preliminary data.</text>
</comment>
<evidence type="ECO:0000256" key="2">
    <source>
        <dbReference type="ARBA" id="ARBA00023242"/>
    </source>
</evidence>
<protein>
    <recommendedName>
        <fullName evidence="4">Zn(2)-C6 fungal-type domain-containing protein</fullName>
    </recommendedName>
</protein>
<dbReference type="PANTHER" id="PTHR37534">
    <property type="entry name" value="TRANSCRIPTIONAL ACTIVATOR PROTEIN UGA3"/>
    <property type="match status" value="1"/>
</dbReference>
<dbReference type="Proteomes" id="UP000664169">
    <property type="component" value="Unassembled WGS sequence"/>
</dbReference>
<dbReference type="PROSITE" id="PS00463">
    <property type="entry name" value="ZN2_CY6_FUNGAL_1"/>
    <property type="match status" value="1"/>
</dbReference>
<dbReference type="SMART" id="SM00066">
    <property type="entry name" value="GAL4"/>
    <property type="match status" value="1"/>
</dbReference>
<dbReference type="CDD" id="cd12148">
    <property type="entry name" value="fungal_TF_MHR"/>
    <property type="match status" value="1"/>
</dbReference>
<name>A0A8H3F8F2_9LECA</name>
<dbReference type="PROSITE" id="PS50048">
    <property type="entry name" value="ZN2_CY6_FUNGAL_2"/>
    <property type="match status" value="1"/>
</dbReference>
<dbReference type="AlphaFoldDB" id="A0A8H3F8F2"/>
<dbReference type="Pfam" id="PF00172">
    <property type="entry name" value="Zn_clus"/>
    <property type="match status" value="1"/>
</dbReference>
<dbReference type="EMBL" id="CAJPDQ010000015">
    <property type="protein sequence ID" value="CAF9919894.1"/>
    <property type="molecule type" value="Genomic_DNA"/>
</dbReference>
<feature type="region of interest" description="Disordered" evidence="3">
    <location>
        <begin position="171"/>
        <end position="194"/>
    </location>
</feature>
<dbReference type="GO" id="GO:0008270">
    <property type="term" value="F:zinc ion binding"/>
    <property type="evidence" value="ECO:0007669"/>
    <property type="project" value="InterPro"/>
</dbReference>
<reference evidence="5" key="1">
    <citation type="submission" date="2021-03" db="EMBL/GenBank/DDBJ databases">
        <authorList>
            <person name="Tagirdzhanova G."/>
        </authorList>
    </citation>
    <scope>NUCLEOTIDE SEQUENCE</scope>
</reference>
<feature type="compositionally biased region" description="Basic and acidic residues" evidence="3">
    <location>
        <begin position="1"/>
        <end position="18"/>
    </location>
</feature>
<dbReference type="Gene3D" id="4.10.240.10">
    <property type="entry name" value="Zn(2)-C6 fungal-type DNA-binding domain"/>
    <property type="match status" value="1"/>
</dbReference>
<dbReference type="GO" id="GO:0045944">
    <property type="term" value="P:positive regulation of transcription by RNA polymerase II"/>
    <property type="evidence" value="ECO:0007669"/>
    <property type="project" value="TreeGrafter"/>
</dbReference>
<dbReference type="InterPro" id="IPR036864">
    <property type="entry name" value="Zn2-C6_fun-type_DNA-bd_sf"/>
</dbReference>
<evidence type="ECO:0000256" key="3">
    <source>
        <dbReference type="SAM" id="MobiDB-lite"/>
    </source>
</evidence>
<evidence type="ECO:0000313" key="6">
    <source>
        <dbReference type="Proteomes" id="UP000664169"/>
    </source>
</evidence>
<dbReference type="InterPro" id="IPR001138">
    <property type="entry name" value="Zn2Cys6_DnaBD"/>
</dbReference>
<dbReference type="GO" id="GO:0005634">
    <property type="term" value="C:nucleus"/>
    <property type="evidence" value="ECO:0007669"/>
    <property type="project" value="UniProtKB-SubCell"/>
</dbReference>
<feature type="region of interest" description="Disordered" evidence="3">
    <location>
        <begin position="1"/>
        <end position="42"/>
    </location>
</feature>
<dbReference type="Pfam" id="PF11951">
    <property type="entry name" value="Fungal_trans_2"/>
    <property type="match status" value="1"/>
</dbReference>
<evidence type="ECO:0000313" key="5">
    <source>
        <dbReference type="EMBL" id="CAF9919894.1"/>
    </source>
</evidence>
<dbReference type="OrthoDB" id="4078573at2759"/>
<sequence length="710" mass="79844">MSKLEEQTSKLEISDDVRPPTPKGAPSPADTTTTTASTEKAAAKPKRVRTGCLTCRERHLKCDEALPICLNCKKSNRDCKRGMKLNFIDTKVEDTQIVPPGAEWKIEFQDESREIASDYKGGESRYPAEAMDVRPDEPVPVPQQSPAAPIPQHQKLPPMNAVPPGLPAQYPQSTRTNDQTNIGQPAHHGHNATNSISSSVYAASEHSRISPEPLPETRTSLTTAEEVLFMQVFVEEVGVWMDSMDRFKHFSRILPFFSLNEPMLCNALLACGARHLSLVNPAFHEDRATHHYDTATRALLKSLQNPNRDTIVCATAAVVLNVYEIMTERALQRMNHIAGARALIKECGWNARSQGIGLACFWLNVGMELLSCLHFNWQVAWNPDEWGVDLTMQRDNGAGNEEAWTYKMVYITAKVANFRASIPRFQEPNPTVQAMRIQRRVEEWNTYKKLCDNWLECIPLTMHPLGYLSPQQTATKSQFPEIWYVKRVSITARLFYHTAMCLLPQMHPGMPADSGDMYTMKMHHVYQICGIVAHVKDRGVASIAIRTLAIAAECLTEFKQQAEILTILEKIRKETGWRIDFIGPELKQKWGWTDEYVYSQQRRASTSSIFSGMMQSPPAYHTSYETPATSINSSPQSAHRESTAGIALPPVVATAPPAAMPKFPSGIVNPMFRNADFSGPQHPYQNEYVPPIQRHNEGHAIYSMVHAHWR</sequence>
<dbReference type="SUPFAM" id="SSF57701">
    <property type="entry name" value="Zn2/Cys6 DNA-binding domain"/>
    <property type="match status" value="1"/>
</dbReference>